<keyword evidence="3" id="KW-1185">Reference proteome</keyword>
<name>H0HM88_9HYPH</name>
<reference evidence="2 3" key="1">
    <citation type="journal article" date="2012" name="J. Bacteriol.">
        <title>Draft Genome Sequence of Mesorhizobium alhagi CCNWXJ12-2T, a Novel Salt-Resistant Species Isolated from the Desert of Northwestern China.</title>
        <authorList>
            <person name="Zhou M."/>
            <person name="Chen W."/>
            <person name="Chen H."/>
            <person name="Wei G."/>
        </authorList>
    </citation>
    <scope>NUCLEOTIDE SEQUENCE [LARGE SCALE GENOMIC DNA]</scope>
    <source>
        <strain evidence="2 3">CCNWXJ12-2</strain>
    </source>
</reference>
<dbReference type="EMBL" id="AHAM01000039">
    <property type="protein sequence ID" value="EHK58173.1"/>
    <property type="molecule type" value="Genomic_DNA"/>
</dbReference>
<evidence type="ECO:0000313" key="3">
    <source>
        <dbReference type="Proteomes" id="UP000003250"/>
    </source>
</evidence>
<accession>H0HM88</accession>
<keyword evidence="1" id="KW-1133">Transmembrane helix</keyword>
<proteinExistence type="predicted"/>
<feature type="non-terminal residue" evidence="2">
    <location>
        <position position="158"/>
    </location>
</feature>
<gene>
    <name evidence="2" type="ORF">MAXJ12_06258</name>
</gene>
<dbReference type="Proteomes" id="UP000003250">
    <property type="component" value="Unassembled WGS sequence"/>
</dbReference>
<keyword evidence="1" id="KW-0472">Membrane</keyword>
<organism evidence="2 3">
    <name type="scientific">Mesorhizobium alhagi CCNWXJ12-2</name>
    <dbReference type="NCBI Taxonomy" id="1107882"/>
    <lineage>
        <taxon>Bacteria</taxon>
        <taxon>Pseudomonadati</taxon>
        <taxon>Pseudomonadota</taxon>
        <taxon>Alphaproteobacteria</taxon>
        <taxon>Hyphomicrobiales</taxon>
        <taxon>Phyllobacteriaceae</taxon>
        <taxon>Allomesorhizobium</taxon>
    </lineage>
</organism>
<evidence type="ECO:0000313" key="2">
    <source>
        <dbReference type="EMBL" id="EHK58173.1"/>
    </source>
</evidence>
<sequence>MSPSLFFIQLAILLLPGVIWARVDANYGAKQDRSQFEFGLRSVLFGLTAHALTYVLFLVVRQPFEVIDLAKASQNSVLTRGMVIQTLAAIVVGFAASVVWLYAVNYKWLTRLLQTINATKRYGDEDVWEYMFNSSDVSVRFVHGKRRAQTVWASKFQG</sequence>
<dbReference type="Pfam" id="PF19865">
    <property type="entry name" value="DUF6338"/>
    <property type="match status" value="1"/>
</dbReference>
<dbReference type="OrthoDB" id="8447902at2"/>
<evidence type="ECO:0000256" key="1">
    <source>
        <dbReference type="SAM" id="Phobius"/>
    </source>
</evidence>
<dbReference type="RefSeq" id="WP_008834900.1">
    <property type="nucleotide sequence ID" value="NZ_AHAM01000039.1"/>
</dbReference>
<feature type="transmembrane region" description="Helical" evidence="1">
    <location>
        <begin position="40"/>
        <end position="60"/>
    </location>
</feature>
<protein>
    <submittedName>
        <fullName evidence="2">Uncharacterized protein</fullName>
    </submittedName>
</protein>
<feature type="transmembrane region" description="Helical" evidence="1">
    <location>
        <begin position="81"/>
        <end position="103"/>
    </location>
</feature>
<dbReference type="InterPro" id="IPR045919">
    <property type="entry name" value="DUF6338"/>
</dbReference>
<dbReference type="AlphaFoldDB" id="H0HM88"/>
<keyword evidence="1" id="KW-0812">Transmembrane</keyword>